<organism evidence="6">
    <name type="scientific">uncultured Desulfobacterium sp</name>
    <dbReference type="NCBI Taxonomy" id="201089"/>
    <lineage>
        <taxon>Bacteria</taxon>
        <taxon>Pseudomonadati</taxon>
        <taxon>Thermodesulfobacteriota</taxon>
        <taxon>Desulfobacteria</taxon>
        <taxon>Desulfobacterales</taxon>
        <taxon>Desulfobacteriaceae</taxon>
        <taxon>Desulfobacterium</taxon>
        <taxon>environmental samples</taxon>
    </lineage>
</organism>
<keyword evidence="3 5" id="KW-1133">Transmembrane helix</keyword>
<feature type="transmembrane region" description="Helical" evidence="5">
    <location>
        <begin position="455"/>
        <end position="473"/>
    </location>
</feature>
<dbReference type="PANTHER" id="PTHR47704:SF1">
    <property type="entry name" value="POTASSIUM TRANSPORTER KIMA"/>
    <property type="match status" value="1"/>
</dbReference>
<evidence type="ECO:0000256" key="5">
    <source>
        <dbReference type="SAM" id="Phobius"/>
    </source>
</evidence>
<comment type="subcellular location">
    <subcellularLocation>
        <location evidence="1">Membrane</location>
        <topology evidence="1">Multi-pass membrane protein</topology>
    </subcellularLocation>
</comment>
<feature type="transmembrane region" description="Helical" evidence="5">
    <location>
        <begin position="103"/>
        <end position="126"/>
    </location>
</feature>
<gene>
    <name evidence="6" type="ORF">PITCH_A920025</name>
</gene>
<feature type="transmembrane region" description="Helical" evidence="5">
    <location>
        <begin position="371"/>
        <end position="388"/>
    </location>
</feature>
<evidence type="ECO:0000256" key="4">
    <source>
        <dbReference type="ARBA" id="ARBA00023136"/>
    </source>
</evidence>
<dbReference type="AlphaFoldDB" id="A0A445N3V0"/>
<evidence type="ECO:0000313" key="6">
    <source>
        <dbReference type="EMBL" id="SPD76397.1"/>
    </source>
</evidence>
<keyword evidence="4 5" id="KW-0472">Membrane</keyword>
<keyword evidence="2 5" id="KW-0812">Transmembrane</keyword>
<feature type="transmembrane region" description="Helical" evidence="5">
    <location>
        <begin position="270"/>
        <end position="291"/>
    </location>
</feature>
<dbReference type="GO" id="GO:0022857">
    <property type="term" value="F:transmembrane transporter activity"/>
    <property type="evidence" value="ECO:0007669"/>
    <property type="project" value="InterPro"/>
</dbReference>
<feature type="transmembrane region" description="Helical" evidence="5">
    <location>
        <begin position="180"/>
        <end position="201"/>
    </location>
</feature>
<accession>A0A445N3V0</accession>
<evidence type="ECO:0000256" key="2">
    <source>
        <dbReference type="ARBA" id="ARBA00022692"/>
    </source>
</evidence>
<feature type="transmembrane region" description="Helical" evidence="5">
    <location>
        <begin position="69"/>
        <end position="91"/>
    </location>
</feature>
<dbReference type="Pfam" id="PF13520">
    <property type="entry name" value="AA_permease_2"/>
    <property type="match status" value="1"/>
</dbReference>
<evidence type="ECO:0000256" key="3">
    <source>
        <dbReference type="ARBA" id="ARBA00022989"/>
    </source>
</evidence>
<sequence length="660" mass="72219">MENNGSENESHLLERVWRRLIGTPRSIEEPSLFQKISLIPVLAWIGLGADGLSSSSYGPEEAFKTLGAHTYLAVLLALATALTVFVISYAYSRIIEHFPHGGGGYIVASHTIGSHAGVVSGCALLVDYMLTITVSLASCGDAVFSFFPVSFHHLKPVFVIFLILVLIILNLRGVKESVTVLAPIFFIFLVTHALLIGNGLFTHVGRLGPVVATFQADLMQDLSTIGLIGVSAVFLRAFSIGGGTYTGIEAVSNGIQIMRDPKVQTGKRTMAYMAVSLALTAGGLLVCYCLFDIKPVQGRTMNAVLSDAVFSDWPVGNALELVTILSEGMLLFVAAQAGFVDGPRVMANMAIDGWLPRRFAALSERLTMQNGVFLMGGAASALLVYTGGSISHLVVMYAINVFITFSLSQLGMTRFFLQNRDRDKKWKRHIVVHILGLFLCLTILLITVFEKFTEGGWVTLLITSAFLALCYAIRRHYKKVREDIKRLETDMVVVPKPLKAPAIPIDPTQMTAIILVSGYNGFGLHLWLSIMRHFPGIYVNCIFVSVAEIDSGVFKGIAEVERLKSSVQSGLEKYVTLTRSEGLCSEYRMGVGTDVVDTATQICEGLAHEFPMATVFAGKVIFRHENLLQKVLHNETALAIQRRLLWKGVTMVVLPMRIHI</sequence>
<proteinExistence type="predicted"/>
<feature type="transmembrane region" description="Helical" evidence="5">
    <location>
        <begin position="156"/>
        <end position="174"/>
    </location>
</feature>
<dbReference type="Gene3D" id="1.20.1740.10">
    <property type="entry name" value="Amino acid/polyamine transporter I"/>
    <property type="match status" value="1"/>
</dbReference>
<reference evidence="6" key="1">
    <citation type="submission" date="2018-01" db="EMBL/GenBank/DDBJ databases">
        <authorList>
            <person name="Regsiter A."/>
            <person name="William W."/>
        </authorList>
    </citation>
    <scope>NUCLEOTIDE SEQUENCE</scope>
    <source>
        <strain evidence="6">TRIP AH-1</strain>
    </source>
</reference>
<protein>
    <submittedName>
        <fullName evidence="6">Amino acid permease-associated region</fullName>
    </submittedName>
</protein>
<dbReference type="GO" id="GO:0016020">
    <property type="term" value="C:membrane"/>
    <property type="evidence" value="ECO:0007669"/>
    <property type="project" value="UniProtKB-SubCell"/>
</dbReference>
<evidence type="ECO:0000256" key="1">
    <source>
        <dbReference type="ARBA" id="ARBA00004141"/>
    </source>
</evidence>
<dbReference type="EMBL" id="OJIN01000239">
    <property type="protein sequence ID" value="SPD76397.1"/>
    <property type="molecule type" value="Genomic_DNA"/>
</dbReference>
<feature type="transmembrane region" description="Helical" evidence="5">
    <location>
        <begin position="394"/>
        <end position="417"/>
    </location>
</feature>
<feature type="transmembrane region" description="Helical" evidence="5">
    <location>
        <begin position="429"/>
        <end position="449"/>
    </location>
</feature>
<dbReference type="PANTHER" id="PTHR47704">
    <property type="entry name" value="POTASSIUM TRANSPORTER KIMA"/>
    <property type="match status" value="1"/>
</dbReference>
<name>A0A445N3V0_9BACT</name>
<dbReference type="InterPro" id="IPR002293">
    <property type="entry name" value="AA/rel_permease1"/>
</dbReference>
<dbReference type="InterPro" id="IPR053153">
    <property type="entry name" value="APC_K+_Transporter"/>
</dbReference>